<dbReference type="Proteomes" id="UP000827092">
    <property type="component" value="Unassembled WGS sequence"/>
</dbReference>
<gene>
    <name evidence="1" type="ORF">JTE90_003747</name>
</gene>
<accession>A0AAV6VBV8</accession>
<reference evidence="1 2" key="1">
    <citation type="journal article" date="2022" name="Nat. Ecol. Evol.">
        <title>A masculinizing supergene underlies an exaggerated male reproductive morph in a spider.</title>
        <authorList>
            <person name="Hendrickx F."/>
            <person name="De Corte Z."/>
            <person name="Sonet G."/>
            <person name="Van Belleghem S.M."/>
            <person name="Kostlbacher S."/>
            <person name="Vangestel C."/>
        </authorList>
    </citation>
    <scope>NUCLEOTIDE SEQUENCE [LARGE SCALE GENOMIC DNA]</scope>
    <source>
        <strain evidence="1">W744_W776</strain>
    </source>
</reference>
<evidence type="ECO:0000313" key="2">
    <source>
        <dbReference type="Proteomes" id="UP000827092"/>
    </source>
</evidence>
<sequence>MRRQLYLEVCKDKERQFTSPDVHYFAVTTERRPQSHCKTVLSCIVREERKKSTVQRSDEVSQMKELIWVVQGRKKRLIHIANVHYSAVTTEGDLSHIATQFFSCIVPEERKKSTVQRSDEVSQ</sequence>
<comment type="caution">
    <text evidence="1">The sequence shown here is derived from an EMBL/GenBank/DDBJ whole genome shotgun (WGS) entry which is preliminary data.</text>
</comment>
<dbReference type="AlphaFoldDB" id="A0AAV6VBV8"/>
<protein>
    <submittedName>
        <fullName evidence="1">Uncharacterized protein</fullName>
    </submittedName>
</protein>
<name>A0AAV6VBV8_9ARAC</name>
<organism evidence="1 2">
    <name type="scientific">Oedothorax gibbosus</name>
    <dbReference type="NCBI Taxonomy" id="931172"/>
    <lineage>
        <taxon>Eukaryota</taxon>
        <taxon>Metazoa</taxon>
        <taxon>Ecdysozoa</taxon>
        <taxon>Arthropoda</taxon>
        <taxon>Chelicerata</taxon>
        <taxon>Arachnida</taxon>
        <taxon>Araneae</taxon>
        <taxon>Araneomorphae</taxon>
        <taxon>Entelegynae</taxon>
        <taxon>Araneoidea</taxon>
        <taxon>Linyphiidae</taxon>
        <taxon>Erigoninae</taxon>
        <taxon>Oedothorax</taxon>
    </lineage>
</organism>
<dbReference type="EMBL" id="JAFNEN010000119">
    <property type="protein sequence ID" value="KAG8193538.1"/>
    <property type="molecule type" value="Genomic_DNA"/>
</dbReference>
<evidence type="ECO:0000313" key="1">
    <source>
        <dbReference type="EMBL" id="KAG8193538.1"/>
    </source>
</evidence>
<proteinExistence type="predicted"/>
<keyword evidence="2" id="KW-1185">Reference proteome</keyword>